<protein>
    <recommendedName>
        <fullName evidence="2">HTH cro/C1-type domain-containing protein</fullName>
    </recommendedName>
</protein>
<feature type="region of interest" description="Disordered" evidence="1">
    <location>
        <begin position="146"/>
        <end position="168"/>
    </location>
</feature>
<reference evidence="3 4" key="1">
    <citation type="submission" date="2018-08" db="EMBL/GenBank/DDBJ databases">
        <title>Genomic Encyclopedia of Archaeal and Bacterial Type Strains, Phase II (KMG-II): from individual species to whole genera.</title>
        <authorList>
            <person name="Goeker M."/>
        </authorList>
    </citation>
    <scope>NUCLEOTIDE SEQUENCE [LARGE SCALE GENOMIC DNA]</scope>
    <source>
        <strain evidence="3 4">DSM 17099</strain>
    </source>
</reference>
<evidence type="ECO:0000313" key="4">
    <source>
        <dbReference type="Proteomes" id="UP000256941"/>
    </source>
</evidence>
<comment type="caution">
    <text evidence="3">The sequence shown here is derived from an EMBL/GenBank/DDBJ whole genome shotgun (WGS) entry which is preliminary data.</text>
</comment>
<name>A0A3D9XPI1_PARVE</name>
<dbReference type="AlphaFoldDB" id="A0A3D9XPI1"/>
<dbReference type="InterPro" id="IPR001387">
    <property type="entry name" value="Cro/C1-type_HTH"/>
</dbReference>
<organism evidence="3 4">
    <name type="scientific">Paracoccus versutus</name>
    <name type="common">Thiobacillus versutus</name>
    <dbReference type="NCBI Taxonomy" id="34007"/>
    <lineage>
        <taxon>Bacteria</taxon>
        <taxon>Pseudomonadati</taxon>
        <taxon>Pseudomonadota</taxon>
        <taxon>Alphaproteobacteria</taxon>
        <taxon>Rhodobacterales</taxon>
        <taxon>Paracoccaceae</taxon>
        <taxon>Paracoccus</taxon>
    </lineage>
</organism>
<dbReference type="Gene3D" id="1.10.260.40">
    <property type="entry name" value="lambda repressor-like DNA-binding domains"/>
    <property type="match status" value="1"/>
</dbReference>
<dbReference type="InterPro" id="IPR010982">
    <property type="entry name" value="Lambda_DNA-bd_dom_sf"/>
</dbReference>
<feature type="domain" description="HTH cro/C1-type" evidence="2">
    <location>
        <begin position="48"/>
        <end position="96"/>
    </location>
</feature>
<dbReference type="PROSITE" id="PS50943">
    <property type="entry name" value="HTH_CROC1"/>
    <property type="match status" value="1"/>
</dbReference>
<gene>
    <name evidence="3" type="ORF">BDD41_0836</name>
</gene>
<accession>A0A3D9XPI1</accession>
<feature type="compositionally biased region" description="Polar residues" evidence="1">
    <location>
        <begin position="159"/>
        <end position="168"/>
    </location>
</feature>
<dbReference type="Proteomes" id="UP000256941">
    <property type="component" value="Unassembled WGS sequence"/>
</dbReference>
<evidence type="ECO:0000313" key="3">
    <source>
        <dbReference type="EMBL" id="REF72366.1"/>
    </source>
</evidence>
<evidence type="ECO:0000256" key="1">
    <source>
        <dbReference type="SAM" id="MobiDB-lite"/>
    </source>
</evidence>
<dbReference type="SMART" id="SM00530">
    <property type="entry name" value="HTH_XRE"/>
    <property type="match status" value="1"/>
</dbReference>
<proteinExistence type="predicted"/>
<evidence type="ECO:0000259" key="2">
    <source>
        <dbReference type="PROSITE" id="PS50943"/>
    </source>
</evidence>
<dbReference type="CDD" id="cd00093">
    <property type="entry name" value="HTH_XRE"/>
    <property type="match status" value="1"/>
</dbReference>
<sequence length="168" mass="18897">MPRIMGYNYPIRQAQIYSIRMAKAMGYICPMEMTFIEALRHAMKVTGRGKSLRDVATRSGVSYDILKNVNQGKSEKPNAEDATKIADFFEVSLSDFYAGNVRYLGDEVNPDVVQGVAKMNSIMRRLRNPSSHEQLRLFAQSLLRAEEEALQNGEDQNDPVDSTSQTPS</sequence>
<dbReference type="SUPFAM" id="SSF47413">
    <property type="entry name" value="lambda repressor-like DNA-binding domains"/>
    <property type="match status" value="1"/>
</dbReference>
<dbReference type="GO" id="GO:0003677">
    <property type="term" value="F:DNA binding"/>
    <property type="evidence" value="ECO:0007669"/>
    <property type="project" value="InterPro"/>
</dbReference>
<dbReference type="EMBL" id="QTUJ01000001">
    <property type="protein sequence ID" value="REF72366.1"/>
    <property type="molecule type" value="Genomic_DNA"/>
</dbReference>
<dbReference type="RefSeq" id="WP_147304458.1">
    <property type="nucleotide sequence ID" value="NZ_CP038196.1"/>
</dbReference>